<dbReference type="Pfam" id="PF02050">
    <property type="entry name" value="FliJ"/>
    <property type="match status" value="1"/>
</dbReference>
<evidence type="ECO:0000313" key="3">
    <source>
        <dbReference type="Proteomes" id="UP000784880"/>
    </source>
</evidence>
<keyword evidence="2" id="KW-0966">Cell projection</keyword>
<sequence>MTFQFTLQKVLEVKEHQKTEDQLVYREALKKFEDVATELYNHLKKKEDLLEIYERKISNGVPISEIQQTQENVRFLELQIDRLQQSTQMARSAMNESHLHLMASAVDVKKFEKIKEKKHEQFEWNQKQLENKFLDEVSVQQYLNR</sequence>
<dbReference type="NCBIfam" id="TIGR02473">
    <property type="entry name" value="flagell_FliJ"/>
    <property type="match status" value="1"/>
</dbReference>
<keyword evidence="1" id="KW-0175">Coiled coil</keyword>
<dbReference type="EMBL" id="JAHQCS010000178">
    <property type="protein sequence ID" value="MBU9714552.1"/>
    <property type="molecule type" value="Genomic_DNA"/>
</dbReference>
<name>A0ABS6JLL1_9BACI</name>
<keyword evidence="2" id="KW-0282">Flagellum</keyword>
<dbReference type="InterPro" id="IPR012823">
    <property type="entry name" value="Flagell_FliJ"/>
</dbReference>
<reference evidence="2 3" key="1">
    <citation type="submission" date="2021-06" db="EMBL/GenBank/DDBJ databases">
        <title>Bacillus sp. RD4P76, an endophyte from a halophyte.</title>
        <authorList>
            <person name="Sun J.-Q."/>
        </authorList>
    </citation>
    <scope>NUCLEOTIDE SEQUENCE [LARGE SCALE GENOMIC DNA]</scope>
    <source>
        <strain evidence="2 3">CGMCC 1.15917</strain>
    </source>
</reference>
<proteinExistence type="predicted"/>
<keyword evidence="2" id="KW-0969">Cilium</keyword>
<dbReference type="Proteomes" id="UP000784880">
    <property type="component" value="Unassembled WGS sequence"/>
</dbReference>
<protein>
    <submittedName>
        <fullName evidence="2">Flagellar export protein FliJ</fullName>
    </submittedName>
</protein>
<evidence type="ECO:0000256" key="1">
    <source>
        <dbReference type="SAM" id="Coils"/>
    </source>
</evidence>
<feature type="coiled-coil region" evidence="1">
    <location>
        <begin position="36"/>
        <end position="86"/>
    </location>
</feature>
<accession>A0ABS6JLL1</accession>
<gene>
    <name evidence="2" type="primary">fliJ</name>
    <name evidence="2" type="ORF">KS419_22675</name>
</gene>
<keyword evidence="3" id="KW-1185">Reference proteome</keyword>
<comment type="caution">
    <text evidence="2">The sequence shown here is derived from an EMBL/GenBank/DDBJ whole genome shotgun (WGS) entry which is preliminary data.</text>
</comment>
<dbReference type="RefSeq" id="WP_217069203.1">
    <property type="nucleotide sequence ID" value="NZ_JAHQCS010000178.1"/>
</dbReference>
<evidence type="ECO:0000313" key="2">
    <source>
        <dbReference type="EMBL" id="MBU9714552.1"/>
    </source>
</evidence>
<organism evidence="2 3">
    <name type="scientific">Evansella tamaricis</name>
    <dbReference type="NCBI Taxonomy" id="2069301"/>
    <lineage>
        <taxon>Bacteria</taxon>
        <taxon>Bacillati</taxon>
        <taxon>Bacillota</taxon>
        <taxon>Bacilli</taxon>
        <taxon>Bacillales</taxon>
        <taxon>Bacillaceae</taxon>
        <taxon>Evansella</taxon>
    </lineage>
</organism>